<dbReference type="KEGG" id="rml:FF011L_07210"/>
<keyword evidence="3" id="KW-0808">Transferase</keyword>
<feature type="transmembrane region" description="Helical" evidence="1">
    <location>
        <begin position="198"/>
        <end position="220"/>
    </location>
</feature>
<keyword evidence="1" id="KW-0472">Membrane</keyword>
<dbReference type="GO" id="GO:0016020">
    <property type="term" value="C:membrane"/>
    <property type="evidence" value="ECO:0007669"/>
    <property type="project" value="TreeGrafter"/>
</dbReference>
<feature type="transmembrane region" description="Helical" evidence="1">
    <location>
        <begin position="21"/>
        <end position="40"/>
    </location>
</feature>
<feature type="transmembrane region" description="Helical" evidence="1">
    <location>
        <begin position="306"/>
        <end position="327"/>
    </location>
</feature>
<evidence type="ECO:0000256" key="1">
    <source>
        <dbReference type="SAM" id="Phobius"/>
    </source>
</evidence>
<dbReference type="InterPro" id="IPR002656">
    <property type="entry name" value="Acyl_transf_3_dom"/>
</dbReference>
<dbReference type="GO" id="GO:0000271">
    <property type="term" value="P:polysaccharide biosynthetic process"/>
    <property type="evidence" value="ECO:0007669"/>
    <property type="project" value="TreeGrafter"/>
</dbReference>
<evidence type="ECO:0000313" key="3">
    <source>
        <dbReference type="EMBL" id="QDS91985.1"/>
    </source>
</evidence>
<feature type="domain" description="Acyltransferase 3" evidence="2">
    <location>
        <begin position="12"/>
        <end position="328"/>
    </location>
</feature>
<keyword evidence="1" id="KW-1133">Transmembrane helix</keyword>
<organism evidence="3 4">
    <name type="scientific">Roseimaritima multifibrata</name>
    <dbReference type="NCBI Taxonomy" id="1930274"/>
    <lineage>
        <taxon>Bacteria</taxon>
        <taxon>Pseudomonadati</taxon>
        <taxon>Planctomycetota</taxon>
        <taxon>Planctomycetia</taxon>
        <taxon>Pirellulales</taxon>
        <taxon>Pirellulaceae</taxon>
        <taxon>Roseimaritima</taxon>
    </lineage>
</organism>
<reference evidence="3 4" key="1">
    <citation type="submission" date="2019-02" db="EMBL/GenBank/DDBJ databases">
        <title>Deep-cultivation of Planctomycetes and their phenomic and genomic characterization uncovers novel biology.</title>
        <authorList>
            <person name="Wiegand S."/>
            <person name="Jogler M."/>
            <person name="Boedeker C."/>
            <person name="Pinto D."/>
            <person name="Vollmers J."/>
            <person name="Rivas-Marin E."/>
            <person name="Kohn T."/>
            <person name="Peeters S.H."/>
            <person name="Heuer A."/>
            <person name="Rast P."/>
            <person name="Oberbeckmann S."/>
            <person name="Bunk B."/>
            <person name="Jeske O."/>
            <person name="Meyerdierks A."/>
            <person name="Storesund J.E."/>
            <person name="Kallscheuer N."/>
            <person name="Luecker S."/>
            <person name="Lage O.M."/>
            <person name="Pohl T."/>
            <person name="Merkel B.J."/>
            <person name="Hornburger P."/>
            <person name="Mueller R.-W."/>
            <person name="Bruemmer F."/>
            <person name="Labrenz M."/>
            <person name="Spormann A.M."/>
            <person name="Op den Camp H."/>
            <person name="Overmann J."/>
            <person name="Amann R."/>
            <person name="Jetten M.S.M."/>
            <person name="Mascher T."/>
            <person name="Medema M.H."/>
            <person name="Devos D.P."/>
            <person name="Kaster A.-K."/>
            <person name="Ovreas L."/>
            <person name="Rohde M."/>
            <person name="Galperin M.Y."/>
            <person name="Jogler C."/>
        </authorList>
    </citation>
    <scope>NUCLEOTIDE SEQUENCE [LARGE SCALE GENOMIC DNA]</scope>
    <source>
        <strain evidence="3 4">FF011L</strain>
    </source>
</reference>
<keyword evidence="4" id="KW-1185">Reference proteome</keyword>
<proteinExistence type="predicted"/>
<dbReference type="PANTHER" id="PTHR23028:SF131">
    <property type="entry name" value="BLR2367 PROTEIN"/>
    <property type="match status" value="1"/>
</dbReference>
<feature type="transmembrane region" description="Helical" evidence="1">
    <location>
        <begin position="136"/>
        <end position="156"/>
    </location>
</feature>
<sequence length="358" mass="39650">MPAPAVPHRRIVELDALRAMAAINLVLFHFTHVYAVKFGYSSPLGFEWPYGAYGVELFFILSGFVNAMSLLRRGQPTNFLLARFIRIAPIFWIAIGVNACIAGMAPLSEFPVSGSQWLANLTLMPKIFGFDCVDPVMWTLQIEMLFYGILTVLYVSGALKRPVLTWAAMVTASLLVCPLHDSWIAAGESGMHVQFAGIVRRIMLLDFIPLFGIGFLLYMIKIGKGPMWRNLCGILLAAAVFHSIDHGKHNPLATALIIGLVTLSAYGKIPLLRFRIFVWISAISYPLYLFHNNLGTVLIHRFDQAGVAPVVAMCIALVFSIALAILVTTRIEQPLTRYLRNRFLEGRIAAAKRASANS</sequence>
<dbReference type="AlphaFoldDB" id="A0A517MAS8"/>
<dbReference type="RefSeq" id="WP_145350149.1">
    <property type="nucleotide sequence ID" value="NZ_CP036262.1"/>
</dbReference>
<protein>
    <submittedName>
        <fullName evidence="3">Acyltransferase family protein</fullName>
    </submittedName>
</protein>
<dbReference type="GO" id="GO:0016747">
    <property type="term" value="F:acyltransferase activity, transferring groups other than amino-acyl groups"/>
    <property type="evidence" value="ECO:0007669"/>
    <property type="project" value="InterPro"/>
</dbReference>
<feature type="transmembrane region" description="Helical" evidence="1">
    <location>
        <begin position="52"/>
        <end position="71"/>
    </location>
</feature>
<accession>A0A517MAS8</accession>
<feature type="transmembrane region" description="Helical" evidence="1">
    <location>
        <begin position="163"/>
        <end position="186"/>
    </location>
</feature>
<dbReference type="Proteomes" id="UP000320672">
    <property type="component" value="Chromosome"/>
</dbReference>
<evidence type="ECO:0000259" key="2">
    <source>
        <dbReference type="Pfam" id="PF01757"/>
    </source>
</evidence>
<dbReference type="EMBL" id="CP036262">
    <property type="protein sequence ID" value="QDS91985.1"/>
    <property type="molecule type" value="Genomic_DNA"/>
</dbReference>
<keyword evidence="1" id="KW-0812">Transmembrane</keyword>
<dbReference type="Pfam" id="PF01757">
    <property type="entry name" value="Acyl_transf_3"/>
    <property type="match status" value="1"/>
</dbReference>
<keyword evidence="3" id="KW-0012">Acyltransferase</keyword>
<dbReference type="InterPro" id="IPR050879">
    <property type="entry name" value="Acyltransferase_3"/>
</dbReference>
<feature type="transmembrane region" description="Helical" evidence="1">
    <location>
        <begin position="83"/>
        <end position="105"/>
    </location>
</feature>
<name>A0A517MAS8_9BACT</name>
<feature type="transmembrane region" description="Helical" evidence="1">
    <location>
        <begin position="276"/>
        <end position="294"/>
    </location>
</feature>
<evidence type="ECO:0000313" key="4">
    <source>
        <dbReference type="Proteomes" id="UP000320672"/>
    </source>
</evidence>
<gene>
    <name evidence="3" type="ORF">FF011L_07210</name>
</gene>
<dbReference type="OrthoDB" id="9796461at2"/>
<dbReference type="PANTHER" id="PTHR23028">
    <property type="entry name" value="ACETYLTRANSFERASE"/>
    <property type="match status" value="1"/>
</dbReference>